<gene>
    <name evidence="3" type="primary">Aste57867_7957</name>
    <name evidence="2" type="ORF">As57867_007927</name>
    <name evidence="3" type="ORF">ASTE57867_7957</name>
</gene>
<evidence type="ECO:0000256" key="1">
    <source>
        <dbReference type="SAM" id="MobiDB-lite"/>
    </source>
</evidence>
<dbReference type="EMBL" id="CAADRA010005027">
    <property type="protein sequence ID" value="VFT84850.1"/>
    <property type="molecule type" value="Genomic_DNA"/>
</dbReference>
<dbReference type="AlphaFoldDB" id="A0A485KJ22"/>
<organism evidence="3 4">
    <name type="scientific">Aphanomyces stellatus</name>
    <dbReference type="NCBI Taxonomy" id="120398"/>
    <lineage>
        <taxon>Eukaryota</taxon>
        <taxon>Sar</taxon>
        <taxon>Stramenopiles</taxon>
        <taxon>Oomycota</taxon>
        <taxon>Saprolegniomycetes</taxon>
        <taxon>Saprolegniales</taxon>
        <taxon>Verrucalvaceae</taxon>
        <taxon>Aphanomyces</taxon>
    </lineage>
</organism>
<reference evidence="3 4" key="1">
    <citation type="submission" date="2019-03" db="EMBL/GenBank/DDBJ databases">
        <authorList>
            <person name="Gaulin E."/>
            <person name="Dumas B."/>
        </authorList>
    </citation>
    <scope>NUCLEOTIDE SEQUENCE [LARGE SCALE GENOMIC DNA]</scope>
    <source>
        <strain evidence="3">CBS 568.67</strain>
    </source>
</reference>
<dbReference type="Proteomes" id="UP000332933">
    <property type="component" value="Unassembled WGS sequence"/>
</dbReference>
<proteinExistence type="predicted"/>
<name>A0A485KJ22_9STRA</name>
<dbReference type="OrthoDB" id="71997at2759"/>
<sequence>MAPEDASLGGAHKELAEVKTELPPVVVLPQVPLAPAHPLRVVVASTSCSSLTHGLSYEDAIANAPPVHEDMRCKYKTGRCPLARAMKRSGRPLLLCEYHRLKQNSIKRKSDTKYRQDRKAHKTTPDGHPSQGMPMMALPATPRLPPHTASLLALMRPATGLTPTGDMGHEEIDMLSYFIL</sequence>
<evidence type="ECO:0000313" key="2">
    <source>
        <dbReference type="EMBL" id="KAF0701609.1"/>
    </source>
</evidence>
<dbReference type="EMBL" id="VJMH01005006">
    <property type="protein sequence ID" value="KAF0701609.1"/>
    <property type="molecule type" value="Genomic_DNA"/>
</dbReference>
<protein>
    <submittedName>
        <fullName evidence="3">Aste57867_7957 protein</fullName>
    </submittedName>
</protein>
<accession>A0A485KJ22</accession>
<evidence type="ECO:0000313" key="3">
    <source>
        <dbReference type="EMBL" id="VFT84850.1"/>
    </source>
</evidence>
<feature type="compositionally biased region" description="Basic and acidic residues" evidence="1">
    <location>
        <begin position="108"/>
        <end position="117"/>
    </location>
</feature>
<reference evidence="2" key="2">
    <citation type="submission" date="2019-06" db="EMBL/GenBank/DDBJ databases">
        <title>Genomics analysis of Aphanomyces spp. identifies a new class of oomycete effector associated with host adaptation.</title>
        <authorList>
            <person name="Gaulin E."/>
        </authorList>
    </citation>
    <scope>NUCLEOTIDE SEQUENCE</scope>
    <source>
        <strain evidence="2">CBS 578.67</strain>
    </source>
</reference>
<feature type="region of interest" description="Disordered" evidence="1">
    <location>
        <begin position="107"/>
        <end position="135"/>
    </location>
</feature>
<keyword evidence="4" id="KW-1185">Reference proteome</keyword>
<evidence type="ECO:0000313" key="4">
    <source>
        <dbReference type="Proteomes" id="UP000332933"/>
    </source>
</evidence>